<keyword evidence="8" id="KW-0862">Zinc</keyword>
<dbReference type="GO" id="GO:0008270">
    <property type="term" value="F:zinc ion binding"/>
    <property type="evidence" value="ECO:0007669"/>
    <property type="project" value="UniProtKB-KW"/>
</dbReference>
<evidence type="ECO:0000256" key="8">
    <source>
        <dbReference type="ARBA" id="ARBA00022833"/>
    </source>
</evidence>
<proteinExistence type="predicted"/>
<feature type="domain" description="RING-type" evidence="9">
    <location>
        <begin position="118"/>
        <end position="284"/>
    </location>
</feature>
<protein>
    <recommendedName>
        <fullName evidence="2">RBR-type E3 ubiquitin transferase</fullName>
        <ecNumber evidence="2">2.3.2.31</ecNumber>
    </recommendedName>
</protein>
<dbReference type="InterPro" id="IPR017907">
    <property type="entry name" value="Znf_RING_CS"/>
</dbReference>
<dbReference type="PANTHER" id="PTHR11685">
    <property type="entry name" value="RBR FAMILY RING FINGER AND IBR DOMAIN-CONTAINING"/>
    <property type="match status" value="1"/>
</dbReference>
<evidence type="ECO:0000313" key="10">
    <source>
        <dbReference type="EMBL" id="CAG8375173.1"/>
    </source>
</evidence>
<evidence type="ECO:0000256" key="1">
    <source>
        <dbReference type="ARBA" id="ARBA00001798"/>
    </source>
</evidence>
<accession>A0A9W4J2P8</accession>
<evidence type="ECO:0000256" key="6">
    <source>
        <dbReference type="ARBA" id="ARBA00022771"/>
    </source>
</evidence>
<evidence type="ECO:0000256" key="7">
    <source>
        <dbReference type="ARBA" id="ARBA00022786"/>
    </source>
</evidence>
<evidence type="ECO:0000256" key="2">
    <source>
        <dbReference type="ARBA" id="ARBA00012251"/>
    </source>
</evidence>
<keyword evidence="5" id="KW-0677">Repeat</keyword>
<evidence type="ECO:0000259" key="9">
    <source>
        <dbReference type="PROSITE" id="PS51873"/>
    </source>
</evidence>
<dbReference type="CDD" id="cd20335">
    <property type="entry name" value="BRcat_RBR"/>
    <property type="match status" value="1"/>
</dbReference>
<evidence type="ECO:0000313" key="11">
    <source>
        <dbReference type="Proteomes" id="UP001152592"/>
    </source>
</evidence>
<comment type="caution">
    <text evidence="10">The sequence shown here is derived from an EMBL/GenBank/DDBJ whole genome shotgun (WGS) entry which is preliminary data.</text>
</comment>
<dbReference type="SMART" id="SM00647">
    <property type="entry name" value="IBR"/>
    <property type="match status" value="1"/>
</dbReference>
<reference evidence="10" key="1">
    <citation type="submission" date="2021-07" db="EMBL/GenBank/DDBJ databases">
        <authorList>
            <person name="Branca A.L. A."/>
        </authorList>
    </citation>
    <scope>NUCLEOTIDE SEQUENCE</scope>
</reference>
<keyword evidence="4" id="KW-0479">Metal-binding</keyword>
<dbReference type="SUPFAM" id="SSF57850">
    <property type="entry name" value="RING/U-box"/>
    <property type="match status" value="1"/>
</dbReference>
<dbReference type="InterPro" id="IPR031127">
    <property type="entry name" value="E3_UB_ligase_RBR"/>
</dbReference>
<gene>
    <name evidence="10" type="ORF">PSALAMII_LOCUS5081</name>
</gene>
<dbReference type="Pfam" id="PF01485">
    <property type="entry name" value="IBR"/>
    <property type="match status" value="1"/>
</dbReference>
<sequence length="284" mass="32376">MEDFSILQLLLDDVDKQLHQFELGAHPDHTSPPAYGSEARELDGKVALQVWKSEIERQLGILRDRQTAEELVLEDTAEEVQLPKISFTKRIATTIRKLLTSLKRVFSLSAIMSGFKSKSRICTCCRSSRRKVLKAPCSHFYCSICLALMVTKFVKGESTSPPQCCSQPITGSKMKKVIGVALDKSFKNKLIEYDDTDKTYCANVRCSRYLIYKRSLWSRLTTGRIFNCECGFRTCRKCKSVAHGGDCIHVVDHVFEVMKLAWRWQDCFKCGRVIERTRGCAHIT</sequence>
<keyword evidence="6" id="KW-0863">Zinc-finger</keyword>
<dbReference type="EC" id="2.3.2.31" evidence="2"/>
<dbReference type="InterPro" id="IPR044066">
    <property type="entry name" value="TRIAD_supradom"/>
</dbReference>
<organism evidence="10 11">
    <name type="scientific">Penicillium salamii</name>
    <dbReference type="NCBI Taxonomy" id="1612424"/>
    <lineage>
        <taxon>Eukaryota</taxon>
        <taxon>Fungi</taxon>
        <taxon>Dikarya</taxon>
        <taxon>Ascomycota</taxon>
        <taxon>Pezizomycotina</taxon>
        <taxon>Eurotiomycetes</taxon>
        <taxon>Eurotiomycetidae</taxon>
        <taxon>Eurotiales</taxon>
        <taxon>Aspergillaceae</taxon>
        <taxon>Penicillium</taxon>
    </lineage>
</organism>
<evidence type="ECO:0000256" key="4">
    <source>
        <dbReference type="ARBA" id="ARBA00022723"/>
    </source>
</evidence>
<dbReference type="PROSITE" id="PS00518">
    <property type="entry name" value="ZF_RING_1"/>
    <property type="match status" value="1"/>
</dbReference>
<dbReference type="Proteomes" id="UP001152592">
    <property type="component" value="Unassembled WGS sequence"/>
</dbReference>
<dbReference type="GO" id="GO:0016567">
    <property type="term" value="P:protein ubiquitination"/>
    <property type="evidence" value="ECO:0007669"/>
    <property type="project" value="InterPro"/>
</dbReference>
<dbReference type="GO" id="GO:0061630">
    <property type="term" value="F:ubiquitin protein ligase activity"/>
    <property type="evidence" value="ECO:0007669"/>
    <property type="project" value="UniProtKB-EC"/>
</dbReference>
<comment type="catalytic activity">
    <reaction evidence="1">
        <text>[E2 ubiquitin-conjugating enzyme]-S-ubiquitinyl-L-cysteine + [acceptor protein]-L-lysine = [E2 ubiquitin-conjugating enzyme]-L-cysteine + [acceptor protein]-N(6)-ubiquitinyl-L-lysine.</text>
        <dbReference type="EC" id="2.3.2.31"/>
    </reaction>
</comment>
<dbReference type="EMBL" id="CAJVPD010000230">
    <property type="protein sequence ID" value="CAG8375173.1"/>
    <property type="molecule type" value="Genomic_DNA"/>
</dbReference>
<dbReference type="PROSITE" id="PS51873">
    <property type="entry name" value="TRIAD"/>
    <property type="match status" value="1"/>
</dbReference>
<name>A0A9W4J2P8_9EURO</name>
<keyword evidence="7" id="KW-0833">Ubl conjugation pathway</keyword>
<dbReference type="InterPro" id="IPR002867">
    <property type="entry name" value="IBR_dom"/>
</dbReference>
<dbReference type="OrthoDB" id="303614at2759"/>
<evidence type="ECO:0000256" key="3">
    <source>
        <dbReference type="ARBA" id="ARBA00022679"/>
    </source>
</evidence>
<dbReference type="AlphaFoldDB" id="A0A9W4J2P8"/>
<keyword evidence="3" id="KW-0808">Transferase</keyword>
<evidence type="ECO:0000256" key="5">
    <source>
        <dbReference type="ARBA" id="ARBA00022737"/>
    </source>
</evidence>